<proteinExistence type="predicted"/>
<accession>A0ABR5SKV6</accession>
<evidence type="ECO:0000313" key="2">
    <source>
        <dbReference type="EMBL" id="KWT92936.1"/>
    </source>
</evidence>
<keyword evidence="3" id="KW-1185">Reference proteome</keyword>
<comment type="caution">
    <text evidence="2">The sequence shown here is derived from an EMBL/GenBank/DDBJ whole genome shotgun (WGS) entry which is preliminary data.</text>
</comment>
<dbReference type="EMBL" id="LNQR01000018">
    <property type="protein sequence ID" value="KWT92936.1"/>
    <property type="molecule type" value="Genomic_DNA"/>
</dbReference>
<feature type="coiled-coil region" evidence="1">
    <location>
        <begin position="72"/>
        <end position="99"/>
    </location>
</feature>
<evidence type="ECO:0008006" key="4">
    <source>
        <dbReference type="Google" id="ProtNLM"/>
    </source>
</evidence>
<evidence type="ECO:0000256" key="1">
    <source>
        <dbReference type="SAM" id="Coils"/>
    </source>
</evidence>
<keyword evidence="1" id="KW-0175">Coiled coil</keyword>
<dbReference type="RefSeq" id="WP_085050899.1">
    <property type="nucleotide sequence ID" value="NZ_LNQR01000018.1"/>
</dbReference>
<reference evidence="2 3" key="1">
    <citation type="submission" date="2015-11" db="EMBL/GenBank/DDBJ databases">
        <authorList>
            <person name="Lin W."/>
        </authorList>
    </citation>
    <scope>NUCLEOTIDE SEQUENCE [LARGE SCALE GENOMIC DNA]</scope>
    <source>
        <strain evidence="2 3">HCH-1</strain>
    </source>
</reference>
<evidence type="ECO:0000313" key="3">
    <source>
        <dbReference type="Proteomes" id="UP000060487"/>
    </source>
</evidence>
<name>A0ABR5SKV6_9BACT</name>
<dbReference type="Proteomes" id="UP000060487">
    <property type="component" value="Unassembled WGS sequence"/>
</dbReference>
<organism evidence="2 3">
    <name type="scientific">Candidatus Magnetominusculus xianensis</name>
    <dbReference type="NCBI Taxonomy" id="1748249"/>
    <lineage>
        <taxon>Bacteria</taxon>
        <taxon>Pseudomonadati</taxon>
        <taxon>Nitrospirota</taxon>
        <taxon>Nitrospiria</taxon>
        <taxon>Nitrospirales</taxon>
        <taxon>Nitrospiraceae</taxon>
        <taxon>Candidatus Magnetominusculus</taxon>
    </lineage>
</organism>
<protein>
    <recommendedName>
        <fullName evidence="4">Polyhydroxyalkanoate synthesis regulator phasin</fullName>
    </recommendedName>
</protein>
<sequence>MLFEMVKNTMMAALGAQEMLREFIEGLVEKGQLSESQGKTMLSDWSEKITSAGSGININISELIDMVIGKMNLATKEDIEKLNKKVAALSQRLAAYEDSRADAK</sequence>
<gene>
    <name evidence="2" type="ORF">ASN18_0371</name>
</gene>